<comment type="caution">
    <text evidence="1">The sequence shown here is derived from an EMBL/GenBank/DDBJ whole genome shotgun (WGS) entry which is preliminary data.</text>
</comment>
<protein>
    <submittedName>
        <fullName evidence="1">Uncharacterized protein</fullName>
    </submittedName>
</protein>
<gene>
    <name evidence="1" type="ORF">BN2614_LOCUS1</name>
</gene>
<reference evidence="1 2" key="1">
    <citation type="submission" date="2018-10" db="EMBL/GenBank/DDBJ databases">
        <authorList>
            <person name="Ekblom R."/>
            <person name="Jareborg N."/>
        </authorList>
    </citation>
    <scope>NUCLEOTIDE SEQUENCE [LARGE SCALE GENOMIC DNA]</scope>
    <source>
        <tissue evidence="1">Muscle</tissue>
    </source>
</reference>
<sequence>MISGKGLNFQILLSNHRCCNSLLSFLVRVKPGDQLQDRTAYSLLDAFSKFSPEMPAV</sequence>
<evidence type="ECO:0000313" key="2">
    <source>
        <dbReference type="Proteomes" id="UP000269945"/>
    </source>
</evidence>
<feature type="non-terminal residue" evidence="1">
    <location>
        <position position="57"/>
    </location>
</feature>
<dbReference type="AlphaFoldDB" id="A0A9X9LK77"/>
<keyword evidence="2" id="KW-1185">Reference proteome</keyword>
<dbReference type="Proteomes" id="UP000269945">
    <property type="component" value="Unassembled WGS sequence"/>
</dbReference>
<proteinExistence type="predicted"/>
<organism evidence="1 2">
    <name type="scientific">Gulo gulo</name>
    <name type="common">Wolverine</name>
    <name type="synonym">Gluton</name>
    <dbReference type="NCBI Taxonomy" id="48420"/>
    <lineage>
        <taxon>Eukaryota</taxon>
        <taxon>Metazoa</taxon>
        <taxon>Chordata</taxon>
        <taxon>Craniata</taxon>
        <taxon>Vertebrata</taxon>
        <taxon>Euteleostomi</taxon>
        <taxon>Mammalia</taxon>
        <taxon>Eutheria</taxon>
        <taxon>Laurasiatheria</taxon>
        <taxon>Carnivora</taxon>
        <taxon>Caniformia</taxon>
        <taxon>Musteloidea</taxon>
        <taxon>Mustelidae</taxon>
        <taxon>Guloninae</taxon>
        <taxon>Gulo</taxon>
    </lineage>
</organism>
<accession>A0A9X9LK77</accession>
<name>A0A9X9LK77_GULGU</name>
<dbReference type="EMBL" id="CYRY02005712">
    <property type="protein sequence ID" value="VCW70111.1"/>
    <property type="molecule type" value="Genomic_DNA"/>
</dbReference>
<evidence type="ECO:0000313" key="1">
    <source>
        <dbReference type="EMBL" id="VCW70111.1"/>
    </source>
</evidence>